<feature type="domain" description="Cation/H+ exchanger transmembrane" evidence="13">
    <location>
        <begin position="27"/>
        <end position="430"/>
    </location>
</feature>
<evidence type="ECO:0000256" key="3">
    <source>
        <dbReference type="ARBA" id="ARBA00022448"/>
    </source>
</evidence>
<accession>A0A9P3LB28</accession>
<feature type="transmembrane region" description="Helical" evidence="12">
    <location>
        <begin position="41"/>
        <end position="59"/>
    </location>
</feature>
<feature type="compositionally biased region" description="Basic and acidic residues" evidence="11">
    <location>
        <begin position="772"/>
        <end position="788"/>
    </location>
</feature>
<comment type="subcellular location">
    <subcellularLocation>
        <location evidence="1">Membrane</location>
        <topology evidence="1">Multi-pass membrane protein</topology>
    </subcellularLocation>
</comment>
<feature type="transmembrane region" description="Helical" evidence="12">
    <location>
        <begin position="300"/>
        <end position="319"/>
    </location>
</feature>
<keyword evidence="3" id="KW-0813">Transport</keyword>
<evidence type="ECO:0000256" key="4">
    <source>
        <dbReference type="ARBA" id="ARBA00022449"/>
    </source>
</evidence>
<keyword evidence="4" id="KW-0050">Antiport</keyword>
<keyword evidence="15" id="KW-1185">Reference proteome</keyword>
<dbReference type="PANTHER" id="PTHR31382:SF4">
    <property type="entry name" value="NA(+)_H(+) ANTIPORTER"/>
    <property type="match status" value="1"/>
</dbReference>
<gene>
    <name evidence="14" type="ORF">PsYK624_048820</name>
</gene>
<dbReference type="GO" id="GO:0120029">
    <property type="term" value="P:proton export across plasma membrane"/>
    <property type="evidence" value="ECO:0007669"/>
    <property type="project" value="InterPro"/>
</dbReference>
<evidence type="ECO:0000256" key="7">
    <source>
        <dbReference type="ARBA" id="ARBA00023053"/>
    </source>
</evidence>
<evidence type="ECO:0000256" key="9">
    <source>
        <dbReference type="ARBA" id="ARBA00023136"/>
    </source>
</evidence>
<evidence type="ECO:0000256" key="2">
    <source>
        <dbReference type="ARBA" id="ARBA00005248"/>
    </source>
</evidence>
<feature type="region of interest" description="Disordered" evidence="11">
    <location>
        <begin position="639"/>
        <end position="869"/>
    </location>
</feature>
<feature type="region of interest" description="Disordered" evidence="11">
    <location>
        <begin position="474"/>
        <end position="530"/>
    </location>
</feature>
<feature type="compositionally biased region" description="Low complexity" evidence="11">
    <location>
        <begin position="813"/>
        <end position="822"/>
    </location>
</feature>
<dbReference type="InterPro" id="IPR004712">
    <property type="entry name" value="Na+/H+_antiporter_fungi"/>
</dbReference>
<reference evidence="14 15" key="1">
    <citation type="submission" date="2021-08" db="EMBL/GenBank/DDBJ databases">
        <title>Draft Genome Sequence of Phanerochaete sordida strain YK-624.</title>
        <authorList>
            <person name="Mori T."/>
            <person name="Dohra H."/>
            <person name="Suzuki T."/>
            <person name="Kawagishi H."/>
            <person name="Hirai H."/>
        </authorList>
    </citation>
    <scope>NUCLEOTIDE SEQUENCE [LARGE SCALE GENOMIC DNA]</scope>
    <source>
        <strain evidence="14 15">YK-624</strain>
    </source>
</reference>
<feature type="transmembrane region" description="Helical" evidence="12">
    <location>
        <begin position="12"/>
        <end position="32"/>
    </location>
</feature>
<evidence type="ECO:0000256" key="12">
    <source>
        <dbReference type="SAM" id="Phobius"/>
    </source>
</evidence>
<evidence type="ECO:0000256" key="5">
    <source>
        <dbReference type="ARBA" id="ARBA00022692"/>
    </source>
</evidence>
<evidence type="ECO:0000313" key="14">
    <source>
        <dbReference type="EMBL" id="GJE88795.1"/>
    </source>
</evidence>
<keyword evidence="5 12" id="KW-0812">Transmembrane</keyword>
<dbReference type="InterPro" id="IPR006153">
    <property type="entry name" value="Cation/H_exchanger_TM"/>
</dbReference>
<evidence type="ECO:0000256" key="6">
    <source>
        <dbReference type="ARBA" id="ARBA00022989"/>
    </source>
</evidence>
<dbReference type="GO" id="GO:0042391">
    <property type="term" value="P:regulation of membrane potential"/>
    <property type="evidence" value="ECO:0007669"/>
    <property type="project" value="InterPro"/>
</dbReference>
<keyword evidence="7" id="KW-0915">Sodium</keyword>
<comment type="similarity">
    <text evidence="2">Belongs to the fungal Na(+)/H(+) exchanger family.</text>
</comment>
<feature type="compositionally biased region" description="Basic and acidic residues" evidence="11">
    <location>
        <begin position="510"/>
        <end position="519"/>
    </location>
</feature>
<evidence type="ECO:0000256" key="10">
    <source>
        <dbReference type="ARBA" id="ARBA00023201"/>
    </source>
</evidence>
<dbReference type="GO" id="GO:0015385">
    <property type="term" value="F:sodium:proton antiporter activity"/>
    <property type="evidence" value="ECO:0007669"/>
    <property type="project" value="InterPro"/>
</dbReference>
<dbReference type="FunFam" id="1.20.1530.20:FF:000015">
    <property type="entry name" value="Na(+)/H(+) antiporter 2"/>
    <property type="match status" value="1"/>
</dbReference>
<feature type="compositionally biased region" description="Polar residues" evidence="11">
    <location>
        <begin position="834"/>
        <end position="843"/>
    </location>
</feature>
<keyword evidence="10" id="KW-0739">Sodium transport</keyword>
<dbReference type="Pfam" id="PF00999">
    <property type="entry name" value="Na_H_Exchanger"/>
    <property type="match status" value="1"/>
</dbReference>
<dbReference type="Proteomes" id="UP000703269">
    <property type="component" value="Unassembled WGS sequence"/>
</dbReference>
<dbReference type="AlphaFoldDB" id="A0A9P3LB28"/>
<name>A0A9P3LB28_9APHY</name>
<dbReference type="GO" id="GO:0005886">
    <property type="term" value="C:plasma membrane"/>
    <property type="evidence" value="ECO:0007669"/>
    <property type="project" value="InterPro"/>
</dbReference>
<proteinExistence type="inferred from homology"/>
<evidence type="ECO:0000313" key="15">
    <source>
        <dbReference type="Proteomes" id="UP000703269"/>
    </source>
</evidence>
<evidence type="ECO:0000256" key="11">
    <source>
        <dbReference type="SAM" id="MobiDB-lite"/>
    </source>
</evidence>
<feature type="transmembrane region" description="Helical" evidence="12">
    <location>
        <begin position="366"/>
        <end position="387"/>
    </location>
</feature>
<evidence type="ECO:0000256" key="8">
    <source>
        <dbReference type="ARBA" id="ARBA00023065"/>
    </source>
</evidence>
<dbReference type="OrthoDB" id="2190219at2759"/>
<feature type="transmembrane region" description="Helical" evidence="12">
    <location>
        <begin position="107"/>
        <end position="130"/>
    </location>
</feature>
<feature type="transmembrane region" description="Helical" evidence="12">
    <location>
        <begin position="407"/>
        <end position="432"/>
    </location>
</feature>
<dbReference type="GO" id="GO:0036376">
    <property type="term" value="P:sodium ion export across plasma membrane"/>
    <property type="evidence" value="ECO:0007669"/>
    <property type="project" value="InterPro"/>
</dbReference>
<comment type="caution">
    <text evidence="14">The sequence shown here is derived from an EMBL/GenBank/DDBJ whole genome shotgun (WGS) entry which is preliminary data.</text>
</comment>
<protein>
    <submittedName>
        <fullName evidence="14">Na(+)/H(+) antiporter</fullName>
    </submittedName>
</protein>
<feature type="transmembrane region" description="Helical" evidence="12">
    <location>
        <begin position="331"/>
        <end position="354"/>
    </location>
</feature>
<feature type="compositionally biased region" description="Acidic residues" evidence="11">
    <location>
        <begin position="650"/>
        <end position="662"/>
    </location>
</feature>
<dbReference type="GO" id="GO:0030007">
    <property type="term" value="P:intracellular potassium ion homeostasis"/>
    <property type="evidence" value="ECO:0007669"/>
    <property type="project" value="TreeGrafter"/>
</dbReference>
<keyword evidence="8" id="KW-0406">Ion transport</keyword>
<organism evidence="14 15">
    <name type="scientific">Phanerochaete sordida</name>
    <dbReference type="NCBI Taxonomy" id="48140"/>
    <lineage>
        <taxon>Eukaryota</taxon>
        <taxon>Fungi</taxon>
        <taxon>Dikarya</taxon>
        <taxon>Basidiomycota</taxon>
        <taxon>Agaricomycotina</taxon>
        <taxon>Agaricomycetes</taxon>
        <taxon>Polyporales</taxon>
        <taxon>Phanerochaetaceae</taxon>
        <taxon>Phanerochaete</taxon>
    </lineage>
</organism>
<keyword evidence="9 12" id="KW-0472">Membrane</keyword>
<keyword evidence="6 12" id="KW-1133">Transmembrane helix</keyword>
<sequence>MRFHPFEVSIPHIIYAAVGGFVVFFGMFSLFIREKLYIGEACWAFVFGVVIGPYGANIFDPRSWGNGDRSTTNTITLEFTRVVLAIGVFAIGVELPKAYMRRHWRSLFFLLAPIMTWGWFVSAALIFALIPGLNFLSSLAVAACLTPTDPILAAAVVGGKYADKHVPAHLRHLLAAESGCNDGAAYPFLWIALYLVIDKSTGRAVSDWFLILWLYQIILAVVFGTVLGVGFRYLMRFCEKKDLIDRQSYVAQYVALALLTIGSCTLLGTDDLLAAFSCGAAFAWDGFFNKQTEEAVFSSVIDLLFNIAAFVFVGAWTPFNTFSDVNLSLSVWRLIVIGILVILLRRLPVMIALYRWIPDVKTFREAIFSGHFGPMGIGAIYISTLAAEQLPEPSYPPKSQHELLASTIQPIVAFMVLCSILVHGLSIPFFSLGRRVHSVSRTWSRHDTFSRSHHTLPEWANMTRHVVRGHDIVINRDSDMERGEATVNGDETPPTEKVPGSDTSPTQTTKEGEEPSPQREEDDYREENPPDGREVIAEWKEGPHNIVEKRAGPGEEVEVEVQRNVYGPGETTNHTLNIAQDKSRHAVEDIRTKLSQTFSPEHPPGEFERALDNIREHLHNDVELAGEAVHHCEDKVKHALGTSDDRPPAEEEDEGWQSDGEGETSAQGATRADEASETRRQSRSPKSKPPKLAILRTPKPPKPPNQARRRSIRRGMLGARVLGRHYSDPGRDGDGLSTPDESDEDDRGRRSSIARNRGPASPIGPGLGPRHARIDSLRSIESRSRMSRDASPARSIRWADEDGVAPGRLSGSATPAILSPTTPLSPLPPLPITESGSHGSTAESGDADATPTYSVRFSVPTLPGNSRSS</sequence>
<dbReference type="PANTHER" id="PTHR31382">
    <property type="entry name" value="NA(+)/H(+) ANTIPORTER"/>
    <property type="match status" value="1"/>
</dbReference>
<feature type="transmembrane region" description="Helical" evidence="12">
    <location>
        <begin position="79"/>
        <end position="95"/>
    </location>
</feature>
<evidence type="ECO:0000256" key="1">
    <source>
        <dbReference type="ARBA" id="ARBA00004141"/>
    </source>
</evidence>
<evidence type="ECO:0000259" key="13">
    <source>
        <dbReference type="Pfam" id="PF00999"/>
    </source>
</evidence>
<feature type="compositionally biased region" description="Basic and acidic residues" evidence="11">
    <location>
        <begin position="671"/>
        <end position="680"/>
    </location>
</feature>
<feature type="compositionally biased region" description="Basic and acidic residues" evidence="11">
    <location>
        <begin position="725"/>
        <end position="734"/>
    </location>
</feature>
<feature type="compositionally biased region" description="Basic and acidic residues" evidence="11">
    <location>
        <begin position="639"/>
        <end position="649"/>
    </location>
</feature>
<feature type="transmembrane region" description="Helical" evidence="12">
    <location>
        <begin position="209"/>
        <end position="235"/>
    </location>
</feature>
<feature type="compositionally biased region" description="Basic and acidic residues" evidence="11">
    <location>
        <begin position="474"/>
        <end position="484"/>
    </location>
</feature>
<dbReference type="EMBL" id="BPQB01000010">
    <property type="protein sequence ID" value="GJE88795.1"/>
    <property type="molecule type" value="Genomic_DNA"/>
</dbReference>